<keyword evidence="6" id="KW-1185">Reference proteome</keyword>
<feature type="repeat" description="RCC1" evidence="2">
    <location>
        <begin position="113"/>
        <end position="162"/>
    </location>
</feature>
<feature type="repeat" description="RCC1" evidence="2">
    <location>
        <begin position="216"/>
        <end position="267"/>
    </location>
</feature>
<comment type="caution">
    <text evidence="5">The sequence shown here is derived from an EMBL/GenBank/DDBJ whole genome shotgun (WGS) entry which is preliminary data.</text>
</comment>
<feature type="repeat" description="RCC1" evidence="2">
    <location>
        <begin position="6"/>
        <end position="58"/>
    </location>
</feature>
<dbReference type="EMBL" id="CAJZBQ010000025">
    <property type="protein sequence ID" value="CAG9320323.1"/>
    <property type="molecule type" value="Genomic_DNA"/>
</dbReference>
<feature type="domain" description="RCC1-like" evidence="4">
    <location>
        <begin position="7"/>
        <end position="356"/>
    </location>
</feature>
<evidence type="ECO:0000256" key="2">
    <source>
        <dbReference type="PROSITE-ProRule" id="PRU00235"/>
    </source>
</evidence>
<evidence type="ECO:0000256" key="1">
    <source>
        <dbReference type="ARBA" id="ARBA00022737"/>
    </source>
</evidence>
<feature type="repeat" description="RCC1" evidence="2">
    <location>
        <begin position="59"/>
        <end position="112"/>
    </location>
</feature>
<feature type="coiled-coil region" evidence="3">
    <location>
        <begin position="515"/>
        <end position="577"/>
    </location>
</feature>
<dbReference type="PRINTS" id="PR00633">
    <property type="entry name" value="RCCNDNSATION"/>
</dbReference>
<evidence type="ECO:0000259" key="4">
    <source>
        <dbReference type="Pfam" id="PF25390"/>
    </source>
</evidence>
<dbReference type="PANTHER" id="PTHR22870:SF408">
    <property type="entry name" value="OS09G0560450 PROTEIN"/>
    <property type="match status" value="1"/>
</dbReference>
<dbReference type="PROSITE" id="PS00626">
    <property type="entry name" value="RCC1_2"/>
    <property type="match status" value="1"/>
</dbReference>
<dbReference type="AlphaFoldDB" id="A0AAU9J8S9"/>
<feature type="coiled-coil region" evidence="3">
    <location>
        <begin position="649"/>
        <end position="683"/>
    </location>
</feature>
<sequence>MTECYTQVFCWGSDTAGQLGPGDKNQGKTFSVPICSNFNSIILEISCGDEHTVFISNEYRVFCMGSNASGKLGISDRNLKQSNWPVLVEALMDYQIISIDCGSNHTAAISSNGFLFTWGEGKFGALGNGDTEDVWTPDKINLSFSAKNVSCGSRHSAAILQNSAGNLLFVWGSGDAGQLGNGKRELCKNPVQVDFEEKIKKVCCGVFHTLIIDENSNVYAMGGNSFGQLGIGNKNSSVIPVKIEKLTGKNIIDISAWTHSGAISSSGEIYLWGSGIFGEFLFPEKIQNRTDFVSIDIGNGHGAAIDRNGVVWTWGSNIGGALGTGNFEPKSQPFPVLEIQGVPIKEVSCGNGFTIALGRDISQGSLNQSKVIQNKEKSPQKSNKMLTKKIEELKKEISKLKNGPDGIDDLLYRLSQTEIRQEHLQQLYEDEHNKRIELEELLANSRLENEEILENLAEMRSQNERVTGEIISVEEQLNEKVIELAECLQSKQIVMNDLQNMQEKLKEIPVLWTKISNFENMLINLRREKSQIEEKYISQSTINNCIIEENKELKILIEKRRKDIENLNLQIINTTQELKEKQDFYENSKSESDKIVKYFTDKLIDIESEFKREKQLSEAKISQKSEEISNVNYQIKQLQFEALDFHHQILEQQQEIKRLLSVIEEAKIKEEQLQRALSEETRKNKAFIAAIEKELQSKAQNLRNPKFKDVFR</sequence>
<dbReference type="InterPro" id="IPR000408">
    <property type="entry name" value="Reg_chr_condens"/>
</dbReference>
<protein>
    <recommendedName>
        <fullName evidence="4">RCC1-like domain-containing protein</fullName>
    </recommendedName>
</protein>
<dbReference type="InterPro" id="IPR051210">
    <property type="entry name" value="Ub_ligase/GEF_domain"/>
</dbReference>
<dbReference type="Pfam" id="PF25390">
    <property type="entry name" value="WD40_RLD"/>
    <property type="match status" value="1"/>
</dbReference>
<evidence type="ECO:0000256" key="3">
    <source>
        <dbReference type="SAM" id="Coils"/>
    </source>
</evidence>
<proteinExistence type="predicted"/>
<keyword evidence="3" id="KW-0175">Coiled coil</keyword>
<reference evidence="5" key="1">
    <citation type="submission" date="2021-09" db="EMBL/GenBank/DDBJ databases">
        <authorList>
            <consortium name="AG Swart"/>
            <person name="Singh M."/>
            <person name="Singh A."/>
            <person name="Seah K."/>
            <person name="Emmerich C."/>
        </authorList>
    </citation>
    <scope>NUCLEOTIDE SEQUENCE</scope>
    <source>
        <strain evidence="5">ATCC30299</strain>
    </source>
</reference>
<gene>
    <name evidence="5" type="ORF">BSTOLATCC_MIC26241</name>
</gene>
<dbReference type="InterPro" id="IPR009091">
    <property type="entry name" value="RCC1/BLIP-II"/>
</dbReference>
<feature type="repeat" description="RCC1" evidence="2">
    <location>
        <begin position="309"/>
        <end position="360"/>
    </location>
</feature>
<dbReference type="PANTHER" id="PTHR22870">
    <property type="entry name" value="REGULATOR OF CHROMOSOME CONDENSATION"/>
    <property type="match status" value="1"/>
</dbReference>
<feature type="repeat" description="RCC1" evidence="2">
    <location>
        <begin position="267"/>
        <end position="308"/>
    </location>
</feature>
<dbReference type="Proteomes" id="UP001162131">
    <property type="component" value="Unassembled WGS sequence"/>
</dbReference>
<dbReference type="InterPro" id="IPR058923">
    <property type="entry name" value="RCC1-like_dom"/>
</dbReference>
<name>A0AAU9J8S9_9CILI</name>
<evidence type="ECO:0000313" key="5">
    <source>
        <dbReference type="EMBL" id="CAG9320323.1"/>
    </source>
</evidence>
<accession>A0AAU9J8S9</accession>
<dbReference type="PROSITE" id="PS50012">
    <property type="entry name" value="RCC1_3"/>
    <property type="match status" value="7"/>
</dbReference>
<dbReference type="SUPFAM" id="SSF50985">
    <property type="entry name" value="RCC1/BLIP-II"/>
    <property type="match status" value="2"/>
</dbReference>
<feature type="repeat" description="RCC1" evidence="2">
    <location>
        <begin position="166"/>
        <end position="215"/>
    </location>
</feature>
<evidence type="ECO:0000313" key="6">
    <source>
        <dbReference type="Proteomes" id="UP001162131"/>
    </source>
</evidence>
<feature type="coiled-coil region" evidence="3">
    <location>
        <begin position="383"/>
        <end position="476"/>
    </location>
</feature>
<dbReference type="Gene3D" id="2.130.10.30">
    <property type="entry name" value="Regulator of chromosome condensation 1/beta-lactamase-inhibitor protein II"/>
    <property type="match status" value="2"/>
</dbReference>
<organism evidence="5 6">
    <name type="scientific">Blepharisma stoltei</name>
    <dbReference type="NCBI Taxonomy" id="1481888"/>
    <lineage>
        <taxon>Eukaryota</taxon>
        <taxon>Sar</taxon>
        <taxon>Alveolata</taxon>
        <taxon>Ciliophora</taxon>
        <taxon>Postciliodesmatophora</taxon>
        <taxon>Heterotrichea</taxon>
        <taxon>Heterotrichida</taxon>
        <taxon>Blepharismidae</taxon>
        <taxon>Blepharisma</taxon>
    </lineage>
</organism>
<keyword evidence="1" id="KW-0677">Repeat</keyword>